<feature type="signal peptide" evidence="1">
    <location>
        <begin position="1"/>
        <end position="18"/>
    </location>
</feature>
<dbReference type="PANTHER" id="PTHR37981">
    <property type="entry name" value="LIPASE 2"/>
    <property type="match status" value="1"/>
</dbReference>
<dbReference type="GO" id="GO:0006629">
    <property type="term" value="P:lipid metabolic process"/>
    <property type="evidence" value="ECO:0007669"/>
    <property type="project" value="TreeGrafter"/>
</dbReference>
<sequence length="288" mass="30459">MIIPSFLIFSILVLGVKSVAVSTSAKYTSFSALGDSWASGAGPYKIDGSAGPDCARTMASYPFQLNQKFASKGSTFQFLACGGTNTTQIEEQTQSPDFGRPDFITIDGGGNDMGYVSQLVEDCILAAGLLNTTAYTALCNEFISQTSPSIESTIHTRLDNMIAAAKSVNPPVGKARHIVITGYATPYNINGNPKNCPTTFPDIPLGSGKMADKINQSVVGLNNIIKTAATNNAIAYADIDAAFQGHRLCDSGELYFQTDESVAGTALMHPTADGYMAMVSAVEKAMNW</sequence>
<accession>A0A9P4ILQ9</accession>
<name>A0A9P4ILQ9_9PEZI</name>
<keyword evidence="3" id="KW-0378">Hydrolase</keyword>
<dbReference type="Gene3D" id="3.40.50.1110">
    <property type="entry name" value="SGNH hydrolase"/>
    <property type="match status" value="1"/>
</dbReference>
<dbReference type="InterPro" id="IPR036514">
    <property type="entry name" value="SGNH_hydro_sf"/>
</dbReference>
<keyword evidence="4" id="KW-1185">Reference proteome</keyword>
<dbReference type="Proteomes" id="UP000799772">
    <property type="component" value="Unassembled WGS sequence"/>
</dbReference>
<keyword evidence="1" id="KW-0732">Signal</keyword>
<evidence type="ECO:0000313" key="3">
    <source>
        <dbReference type="EMBL" id="KAF2101550.1"/>
    </source>
</evidence>
<dbReference type="AlphaFoldDB" id="A0A9P4ILQ9"/>
<dbReference type="PANTHER" id="PTHR37981:SF1">
    <property type="entry name" value="SGNH HYDROLASE-TYPE ESTERASE DOMAIN-CONTAINING PROTEIN"/>
    <property type="match status" value="1"/>
</dbReference>
<evidence type="ECO:0000256" key="1">
    <source>
        <dbReference type="SAM" id="SignalP"/>
    </source>
</evidence>
<dbReference type="GO" id="GO:0016788">
    <property type="term" value="F:hydrolase activity, acting on ester bonds"/>
    <property type="evidence" value="ECO:0007669"/>
    <property type="project" value="InterPro"/>
</dbReference>
<dbReference type="InterPro" id="IPR037460">
    <property type="entry name" value="SEST-like"/>
</dbReference>
<protein>
    <submittedName>
        <fullName evidence="3">SGNH hydrolase</fullName>
    </submittedName>
</protein>
<dbReference type="Pfam" id="PF13472">
    <property type="entry name" value="Lipase_GDSL_2"/>
    <property type="match status" value="1"/>
</dbReference>
<dbReference type="SUPFAM" id="SSF52266">
    <property type="entry name" value="SGNH hydrolase"/>
    <property type="match status" value="1"/>
</dbReference>
<feature type="domain" description="SGNH hydrolase-type esterase" evidence="2">
    <location>
        <begin position="32"/>
        <end position="276"/>
    </location>
</feature>
<evidence type="ECO:0000313" key="4">
    <source>
        <dbReference type="Proteomes" id="UP000799772"/>
    </source>
</evidence>
<reference evidence="3" key="1">
    <citation type="journal article" date="2020" name="Stud. Mycol.">
        <title>101 Dothideomycetes genomes: a test case for predicting lifestyles and emergence of pathogens.</title>
        <authorList>
            <person name="Haridas S."/>
            <person name="Albert R."/>
            <person name="Binder M."/>
            <person name="Bloem J."/>
            <person name="Labutti K."/>
            <person name="Salamov A."/>
            <person name="Andreopoulos B."/>
            <person name="Baker S."/>
            <person name="Barry K."/>
            <person name="Bills G."/>
            <person name="Bluhm B."/>
            <person name="Cannon C."/>
            <person name="Castanera R."/>
            <person name="Culley D."/>
            <person name="Daum C."/>
            <person name="Ezra D."/>
            <person name="Gonzalez J."/>
            <person name="Henrissat B."/>
            <person name="Kuo A."/>
            <person name="Liang C."/>
            <person name="Lipzen A."/>
            <person name="Lutzoni F."/>
            <person name="Magnuson J."/>
            <person name="Mondo S."/>
            <person name="Nolan M."/>
            <person name="Ohm R."/>
            <person name="Pangilinan J."/>
            <person name="Park H.-J."/>
            <person name="Ramirez L."/>
            <person name="Alfaro M."/>
            <person name="Sun H."/>
            <person name="Tritt A."/>
            <person name="Yoshinaga Y."/>
            <person name="Zwiers L.-H."/>
            <person name="Turgeon B."/>
            <person name="Goodwin S."/>
            <person name="Spatafora J."/>
            <person name="Crous P."/>
            <person name="Grigoriev I."/>
        </authorList>
    </citation>
    <scope>NUCLEOTIDE SEQUENCE</scope>
    <source>
        <strain evidence="3">CBS 133067</strain>
    </source>
</reference>
<dbReference type="CDD" id="cd01823">
    <property type="entry name" value="SEST_like"/>
    <property type="match status" value="1"/>
</dbReference>
<proteinExistence type="predicted"/>
<dbReference type="OrthoDB" id="21678at2759"/>
<dbReference type="InterPro" id="IPR013830">
    <property type="entry name" value="SGNH_hydro"/>
</dbReference>
<gene>
    <name evidence="3" type="ORF">NA57DRAFT_53507</name>
</gene>
<dbReference type="EMBL" id="ML978123">
    <property type="protein sequence ID" value="KAF2101550.1"/>
    <property type="molecule type" value="Genomic_DNA"/>
</dbReference>
<organism evidence="3 4">
    <name type="scientific">Rhizodiscina lignyota</name>
    <dbReference type="NCBI Taxonomy" id="1504668"/>
    <lineage>
        <taxon>Eukaryota</taxon>
        <taxon>Fungi</taxon>
        <taxon>Dikarya</taxon>
        <taxon>Ascomycota</taxon>
        <taxon>Pezizomycotina</taxon>
        <taxon>Dothideomycetes</taxon>
        <taxon>Pleosporomycetidae</taxon>
        <taxon>Aulographales</taxon>
        <taxon>Rhizodiscinaceae</taxon>
        <taxon>Rhizodiscina</taxon>
    </lineage>
</organism>
<evidence type="ECO:0000259" key="2">
    <source>
        <dbReference type="Pfam" id="PF13472"/>
    </source>
</evidence>
<comment type="caution">
    <text evidence="3">The sequence shown here is derived from an EMBL/GenBank/DDBJ whole genome shotgun (WGS) entry which is preliminary data.</text>
</comment>
<feature type="chain" id="PRO_5040311977" evidence="1">
    <location>
        <begin position="19"/>
        <end position="288"/>
    </location>
</feature>